<feature type="transmembrane region" description="Helical" evidence="1">
    <location>
        <begin position="12"/>
        <end position="39"/>
    </location>
</feature>
<sequence length="170" mass="17774">MFLTSPFESCIVLSSLITGLLFSLSTGFVGILGVFASLFETELSVSPKRLSLSSLSWPKTFWALLSSVEGVSWESSLFACIVGCCFAVTVIASLSASRVFGIVASSFRDSSCCCDSSPAVSVLATPATAALALLSLLLSLPCWSTSTEAFTVDPSPSVFSMLANRITIGL</sequence>
<dbReference type="Proteomes" id="UP000000286">
    <property type="component" value="Chromosome X"/>
</dbReference>
<dbReference type="AlphaFoldDB" id="C8ZB44"/>
<evidence type="ECO:0000313" key="3">
    <source>
        <dbReference type="Proteomes" id="UP000000286"/>
    </source>
</evidence>
<gene>
    <name evidence="2" type="ORF">EC1118_1J11_0606g</name>
</gene>
<keyword evidence="1" id="KW-0812">Transmembrane</keyword>
<name>C8ZB44_YEAS8</name>
<keyword evidence="1" id="KW-1133">Transmembrane helix</keyword>
<keyword evidence="1" id="KW-0472">Membrane</keyword>
<feature type="transmembrane region" description="Helical" evidence="1">
    <location>
        <begin position="76"/>
        <end position="100"/>
    </location>
</feature>
<evidence type="ECO:0000256" key="1">
    <source>
        <dbReference type="SAM" id="Phobius"/>
    </source>
</evidence>
<reference evidence="2 3" key="1">
    <citation type="journal article" date="2009" name="Proc. Natl. Acad. Sci. U.S.A.">
        <title>Eukaryote-to-eukaryote gene transfer events revealed by the genome sequence of the wine yeast Saccharomyces cerevisiae EC1118.</title>
        <authorList>
            <person name="Novo M."/>
            <person name="Bigey F."/>
            <person name="Beyne E."/>
            <person name="Galeote V."/>
            <person name="Gavory F."/>
            <person name="Mallet S."/>
            <person name="Cambot B."/>
            <person name="Legras J.L."/>
            <person name="Wincker P."/>
            <person name="Casaregola S."/>
            <person name="Dequin S."/>
        </authorList>
    </citation>
    <scope>NUCLEOTIDE SEQUENCE [LARGE SCALE GENOMIC DNA]</scope>
    <source>
        <strain evidence="3">Lalvin EC1118 / Prise de mousse</strain>
    </source>
</reference>
<organism evidence="2 3">
    <name type="scientific">Saccharomyces cerevisiae (strain Lalvin EC1118 / Prise de mousse)</name>
    <name type="common">Baker's yeast</name>
    <dbReference type="NCBI Taxonomy" id="643680"/>
    <lineage>
        <taxon>Eukaryota</taxon>
        <taxon>Fungi</taxon>
        <taxon>Dikarya</taxon>
        <taxon>Ascomycota</taxon>
        <taxon>Saccharomycotina</taxon>
        <taxon>Saccharomycetes</taxon>
        <taxon>Saccharomycetales</taxon>
        <taxon>Saccharomycetaceae</taxon>
        <taxon>Saccharomyces</taxon>
    </lineage>
</organism>
<protein>
    <submittedName>
        <fullName evidence="2">EC1118_1J11_0606p</fullName>
    </submittedName>
</protein>
<dbReference type="HOGENOM" id="CLU_1571841_0_0_1"/>
<proteinExistence type="predicted"/>
<evidence type="ECO:0000313" key="2">
    <source>
        <dbReference type="EMBL" id="CAY80610.2"/>
    </source>
</evidence>
<accession>C8ZB44</accession>
<dbReference type="EMBL" id="FN393075">
    <property type="protein sequence ID" value="CAY80610.2"/>
    <property type="molecule type" value="Genomic_DNA"/>
</dbReference>